<evidence type="ECO:0000313" key="2">
    <source>
        <dbReference type="EMBL" id="KAK9889559.1"/>
    </source>
</evidence>
<dbReference type="Proteomes" id="UP001431783">
    <property type="component" value="Unassembled WGS sequence"/>
</dbReference>
<proteinExistence type="predicted"/>
<evidence type="ECO:0000256" key="1">
    <source>
        <dbReference type="SAM" id="MobiDB-lite"/>
    </source>
</evidence>
<organism evidence="2 3">
    <name type="scientific">Henosepilachna vigintioctopunctata</name>
    <dbReference type="NCBI Taxonomy" id="420089"/>
    <lineage>
        <taxon>Eukaryota</taxon>
        <taxon>Metazoa</taxon>
        <taxon>Ecdysozoa</taxon>
        <taxon>Arthropoda</taxon>
        <taxon>Hexapoda</taxon>
        <taxon>Insecta</taxon>
        <taxon>Pterygota</taxon>
        <taxon>Neoptera</taxon>
        <taxon>Endopterygota</taxon>
        <taxon>Coleoptera</taxon>
        <taxon>Polyphaga</taxon>
        <taxon>Cucujiformia</taxon>
        <taxon>Coccinelloidea</taxon>
        <taxon>Coccinellidae</taxon>
        <taxon>Epilachninae</taxon>
        <taxon>Epilachnini</taxon>
        <taxon>Henosepilachna</taxon>
    </lineage>
</organism>
<sequence length="87" mass="9870">MHPQQTRLFQIPPSSPVSALAHFPANKFKPSWKKRCEENANIPRKPQGQLGPTSGKDDRGAIKYEFGPTELDEELPWRLIELCRSGN</sequence>
<dbReference type="AlphaFoldDB" id="A0AAW1VCE1"/>
<feature type="region of interest" description="Disordered" evidence="1">
    <location>
        <begin position="36"/>
        <end position="62"/>
    </location>
</feature>
<protein>
    <submittedName>
        <fullName evidence="2">Uncharacterized protein</fullName>
    </submittedName>
</protein>
<gene>
    <name evidence="2" type="ORF">WA026_006932</name>
</gene>
<comment type="caution">
    <text evidence="2">The sequence shown here is derived from an EMBL/GenBank/DDBJ whole genome shotgun (WGS) entry which is preliminary data.</text>
</comment>
<reference evidence="2 3" key="1">
    <citation type="submission" date="2023-03" db="EMBL/GenBank/DDBJ databases">
        <title>Genome insight into feeding habits of ladybird beetles.</title>
        <authorList>
            <person name="Li H.-S."/>
            <person name="Huang Y.-H."/>
            <person name="Pang H."/>
        </authorList>
    </citation>
    <scope>NUCLEOTIDE SEQUENCE [LARGE SCALE GENOMIC DNA]</scope>
    <source>
        <strain evidence="2">SYSU_2023b</strain>
        <tissue evidence="2">Whole body</tissue>
    </source>
</reference>
<dbReference type="EMBL" id="JARQZJ010000123">
    <property type="protein sequence ID" value="KAK9889559.1"/>
    <property type="molecule type" value="Genomic_DNA"/>
</dbReference>
<evidence type="ECO:0000313" key="3">
    <source>
        <dbReference type="Proteomes" id="UP001431783"/>
    </source>
</evidence>
<name>A0AAW1VCE1_9CUCU</name>
<accession>A0AAW1VCE1</accession>
<keyword evidence="3" id="KW-1185">Reference proteome</keyword>